<gene>
    <name evidence="1" type="ORF">T12_398</name>
</gene>
<protein>
    <submittedName>
        <fullName evidence="1">Uncharacterized protein</fullName>
    </submittedName>
</protein>
<keyword evidence="2" id="KW-1185">Reference proteome</keyword>
<proteinExistence type="predicted"/>
<dbReference type="EMBL" id="JYDQ01000014">
    <property type="protein sequence ID" value="KRY21705.1"/>
    <property type="molecule type" value="Genomic_DNA"/>
</dbReference>
<reference evidence="1 2" key="1">
    <citation type="submission" date="2015-01" db="EMBL/GenBank/DDBJ databases">
        <title>Evolution of Trichinella species and genotypes.</title>
        <authorList>
            <person name="Korhonen P.K."/>
            <person name="Edoardo P."/>
            <person name="Giuseppe L.R."/>
            <person name="Gasser R.B."/>
        </authorList>
    </citation>
    <scope>NUCLEOTIDE SEQUENCE [LARGE SCALE GENOMIC DNA]</scope>
    <source>
        <strain evidence="1">ISS2496</strain>
    </source>
</reference>
<dbReference type="Proteomes" id="UP000054783">
    <property type="component" value="Unassembled WGS sequence"/>
</dbReference>
<evidence type="ECO:0000313" key="2">
    <source>
        <dbReference type="Proteomes" id="UP000054783"/>
    </source>
</evidence>
<dbReference type="AlphaFoldDB" id="A0A0V1AB20"/>
<organism evidence="1 2">
    <name type="scientific">Trichinella patagoniensis</name>
    <dbReference type="NCBI Taxonomy" id="990121"/>
    <lineage>
        <taxon>Eukaryota</taxon>
        <taxon>Metazoa</taxon>
        <taxon>Ecdysozoa</taxon>
        <taxon>Nematoda</taxon>
        <taxon>Enoplea</taxon>
        <taxon>Dorylaimia</taxon>
        <taxon>Trichinellida</taxon>
        <taxon>Trichinellidae</taxon>
        <taxon>Trichinella</taxon>
    </lineage>
</organism>
<name>A0A0V1AB20_9BILA</name>
<sequence>MQQLTLSCCERENGPLYSEFTNDYLAWYLVRDQEDEFQSAAAVFLSKFCTLGGFADKYYAGVSRKHLSLIHLIDGKILPVASVCFFLQYCNIEPADPHGRHHF</sequence>
<evidence type="ECO:0000313" key="1">
    <source>
        <dbReference type="EMBL" id="KRY21705.1"/>
    </source>
</evidence>
<comment type="caution">
    <text evidence="1">The sequence shown here is derived from an EMBL/GenBank/DDBJ whole genome shotgun (WGS) entry which is preliminary data.</text>
</comment>
<accession>A0A0V1AB20</accession>